<dbReference type="Proteomes" id="UP000292082">
    <property type="component" value="Unassembled WGS sequence"/>
</dbReference>
<evidence type="ECO:0000256" key="2">
    <source>
        <dbReference type="SAM" id="SignalP"/>
    </source>
</evidence>
<organism evidence="3 4">
    <name type="scientific">Dichomitus squalens</name>
    <dbReference type="NCBI Taxonomy" id="114155"/>
    <lineage>
        <taxon>Eukaryota</taxon>
        <taxon>Fungi</taxon>
        <taxon>Dikarya</taxon>
        <taxon>Basidiomycota</taxon>
        <taxon>Agaricomycotina</taxon>
        <taxon>Agaricomycetes</taxon>
        <taxon>Polyporales</taxon>
        <taxon>Polyporaceae</taxon>
        <taxon>Dichomitus</taxon>
    </lineage>
</organism>
<keyword evidence="2" id="KW-0732">Signal</keyword>
<evidence type="ECO:0000313" key="4">
    <source>
        <dbReference type="Proteomes" id="UP000292082"/>
    </source>
</evidence>
<protein>
    <recommendedName>
        <fullName evidence="5">Secreted protein</fullName>
    </recommendedName>
</protein>
<feature type="compositionally biased region" description="Basic and acidic residues" evidence="1">
    <location>
        <begin position="115"/>
        <end position="125"/>
    </location>
</feature>
<proteinExistence type="predicted"/>
<feature type="compositionally biased region" description="Low complexity" evidence="1">
    <location>
        <begin position="93"/>
        <end position="114"/>
    </location>
</feature>
<evidence type="ECO:0000313" key="3">
    <source>
        <dbReference type="EMBL" id="TBU59291.1"/>
    </source>
</evidence>
<evidence type="ECO:0000256" key="1">
    <source>
        <dbReference type="SAM" id="MobiDB-lite"/>
    </source>
</evidence>
<keyword evidence="4" id="KW-1185">Reference proteome</keyword>
<accession>A0A4Q9PXC3</accession>
<evidence type="ECO:0008006" key="5">
    <source>
        <dbReference type="Google" id="ProtNLM"/>
    </source>
</evidence>
<feature type="region of interest" description="Disordered" evidence="1">
    <location>
        <begin position="64"/>
        <end position="133"/>
    </location>
</feature>
<feature type="signal peptide" evidence="2">
    <location>
        <begin position="1"/>
        <end position="22"/>
    </location>
</feature>
<gene>
    <name evidence="3" type="ORF">BD310DRAFT_418376</name>
</gene>
<reference evidence="3 4" key="1">
    <citation type="submission" date="2019-01" db="EMBL/GenBank/DDBJ databases">
        <title>Draft genome sequences of three monokaryotic isolates of the white-rot basidiomycete fungus Dichomitus squalens.</title>
        <authorList>
            <consortium name="DOE Joint Genome Institute"/>
            <person name="Lopez S.C."/>
            <person name="Andreopoulos B."/>
            <person name="Pangilinan J."/>
            <person name="Lipzen A."/>
            <person name="Riley R."/>
            <person name="Ahrendt S."/>
            <person name="Ng V."/>
            <person name="Barry K."/>
            <person name="Daum C."/>
            <person name="Grigoriev I.V."/>
            <person name="Hilden K.S."/>
            <person name="Makela M.R."/>
            <person name="de Vries R.P."/>
        </authorList>
    </citation>
    <scope>NUCLEOTIDE SEQUENCE [LARGE SCALE GENOMIC DNA]</scope>
    <source>
        <strain evidence="3 4">CBS 464.89</strain>
    </source>
</reference>
<dbReference type="AlphaFoldDB" id="A0A4Q9PXC3"/>
<dbReference type="EMBL" id="ML145115">
    <property type="protein sequence ID" value="TBU59291.1"/>
    <property type="molecule type" value="Genomic_DNA"/>
</dbReference>
<feature type="chain" id="PRO_5020369137" description="Secreted protein" evidence="2">
    <location>
        <begin position="23"/>
        <end position="181"/>
    </location>
</feature>
<sequence>MLHTLRTGLLLASALCCTPSRDTEIRDGIDTSVGNQCRADCARQPNSKTAPACVAIERKLAIAGTERQARTRPSRSRSGWRSVGRRRWREASPLRPLRRLAPPGSFGNARPLALRGDRGARRAEPTDAPPHRRWCRRNMHNMIAITVRQKTYAGPTRRGRACNHRHRTQLAELVRTAKYIP</sequence>
<name>A0A4Q9PXC3_9APHY</name>